<proteinExistence type="predicted"/>
<keyword evidence="1" id="KW-0812">Transmembrane</keyword>
<keyword evidence="1" id="KW-1133">Transmembrane helix</keyword>
<comment type="caution">
    <text evidence="2">The sequence shown here is derived from an EMBL/GenBank/DDBJ whole genome shotgun (WGS) entry which is preliminary data.</text>
</comment>
<dbReference type="EMBL" id="LAZR01045009">
    <property type="protein sequence ID" value="KKL00879.1"/>
    <property type="molecule type" value="Genomic_DNA"/>
</dbReference>
<dbReference type="AlphaFoldDB" id="A0A0F9CTM5"/>
<evidence type="ECO:0000256" key="1">
    <source>
        <dbReference type="SAM" id="Phobius"/>
    </source>
</evidence>
<evidence type="ECO:0000313" key="2">
    <source>
        <dbReference type="EMBL" id="KKL00879.1"/>
    </source>
</evidence>
<reference evidence="2" key="1">
    <citation type="journal article" date="2015" name="Nature">
        <title>Complex archaea that bridge the gap between prokaryotes and eukaryotes.</title>
        <authorList>
            <person name="Spang A."/>
            <person name="Saw J.H."/>
            <person name="Jorgensen S.L."/>
            <person name="Zaremba-Niedzwiedzka K."/>
            <person name="Martijn J."/>
            <person name="Lind A.E."/>
            <person name="van Eijk R."/>
            <person name="Schleper C."/>
            <person name="Guy L."/>
            <person name="Ettema T.J."/>
        </authorList>
    </citation>
    <scope>NUCLEOTIDE SEQUENCE</scope>
</reference>
<protein>
    <submittedName>
        <fullName evidence="2">Uncharacterized protein</fullName>
    </submittedName>
</protein>
<name>A0A0F9CTM5_9ZZZZ</name>
<organism evidence="2">
    <name type="scientific">marine sediment metagenome</name>
    <dbReference type="NCBI Taxonomy" id="412755"/>
    <lineage>
        <taxon>unclassified sequences</taxon>
        <taxon>metagenomes</taxon>
        <taxon>ecological metagenomes</taxon>
    </lineage>
</organism>
<sequence length="242" mass="26627">MARGLPDYGQQMEQHAIAGMADLGEAVARLDSINIFDRRGFTIWQDDFEAPGLKWITQIAGGGTFPVLSTTQAWMGIQSVYLLVGAAVPDRSRILKYFPLVRLGKIGFEFFTFLSVFTPSHLRLLVILYDGTNASQTELRLDNQARTATIVTPAGNIVVATFAFPLIAFNAFIPIKLVIDMDTDRYVRLLIGPVEIDLSAHALIVVGPTTQRLLEVHLELVGSAAAIGFSYIDNFILTQNEP</sequence>
<gene>
    <name evidence="2" type="ORF">LCGC14_2628140</name>
</gene>
<feature type="transmembrane region" description="Helical" evidence="1">
    <location>
        <begin position="157"/>
        <end position="179"/>
    </location>
</feature>
<keyword evidence="1" id="KW-0472">Membrane</keyword>
<accession>A0A0F9CTM5</accession>